<dbReference type="PANTHER" id="PTHR47678:SF1">
    <property type="entry name" value="TETRATRICOPEPTIDE REPEAT PROTEIN 31"/>
    <property type="match status" value="1"/>
</dbReference>
<dbReference type="Ensembl" id="ENSCPGT00000024289.1">
    <property type="protein sequence ID" value="ENSCPGP00000022202.1"/>
    <property type="gene ID" value="ENSCPGG00000015424.1"/>
</dbReference>
<dbReference type="Gene3D" id="1.25.40.10">
    <property type="entry name" value="Tetratricopeptide repeat domain"/>
    <property type="match status" value="1"/>
</dbReference>
<evidence type="ECO:0000256" key="2">
    <source>
        <dbReference type="ARBA" id="ARBA00022803"/>
    </source>
</evidence>
<keyword evidence="1" id="KW-0677">Repeat</keyword>
<accession>A0A8C3KHF3</accession>
<proteinExistence type="predicted"/>
<organism evidence="4 5">
    <name type="scientific">Calidris pygmaea</name>
    <name type="common">Spoon-billed sandpiper</name>
    <dbReference type="NCBI Taxonomy" id="425635"/>
    <lineage>
        <taxon>Eukaryota</taxon>
        <taxon>Metazoa</taxon>
        <taxon>Chordata</taxon>
        <taxon>Craniata</taxon>
        <taxon>Vertebrata</taxon>
        <taxon>Euteleostomi</taxon>
        <taxon>Archelosauria</taxon>
        <taxon>Archosauria</taxon>
        <taxon>Dinosauria</taxon>
        <taxon>Saurischia</taxon>
        <taxon>Theropoda</taxon>
        <taxon>Coelurosauria</taxon>
        <taxon>Aves</taxon>
        <taxon>Neognathae</taxon>
        <taxon>Neoaves</taxon>
        <taxon>Charadriiformes</taxon>
        <taxon>Scolopacidae</taxon>
        <taxon>Calidris</taxon>
    </lineage>
</organism>
<reference evidence="4" key="1">
    <citation type="submission" date="2025-08" db="UniProtKB">
        <authorList>
            <consortium name="Ensembl"/>
        </authorList>
    </citation>
    <scope>IDENTIFICATION</scope>
</reference>
<dbReference type="InterPro" id="IPR011990">
    <property type="entry name" value="TPR-like_helical_dom_sf"/>
</dbReference>
<evidence type="ECO:0000256" key="3">
    <source>
        <dbReference type="PROSITE-ProRule" id="PRU00339"/>
    </source>
</evidence>
<dbReference type="Proteomes" id="UP000694419">
    <property type="component" value="Unplaced"/>
</dbReference>
<reference evidence="4" key="2">
    <citation type="submission" date="2025-09" db="UniProtKB">
        <authorList>
            <consortium name="Ensembl"/>
        </authorList>
    </citation>
    <scope>IDENTIFICATION</scope>
</reference>
<evidence type="ECO:0000256" key="1">
    <source>
        <dbReference type="ARBA" id="ARBA00022737"/>
    </source>
</evidence>
<protein>
    <submittedName>
        <fullName evidence="4">Uncharacterized protein</fullName>
    </submittedName>
</protein>
<dbReference type="InterPro" id="IPR013105">
    <property type="entry name" value="TPR_2"/>
</dbReference>
<sequence>MSPLQAGDAALLPSWAGGSASGNTFPAGRGNEAAQKGHYAEAVQAFTEAVKLNPREHRLFGNRSYCYEKLQRYEEALRDAEMSLRLQPGWPKGFFRKGKALRGLKRYAEAARTFEELLRLDSANAEASAQLEACRALLRVSPWPCHPQPCHPWLLPCGV</sequence>
<dbReference type="PROSITE" id="PS50005">
    <property type="entry name" value="TPR"/>
    <property type="match status" value="2"/>
</dbReference>
<dbReference type="Pfam" id="PF07719">
    <property type="entry name" value="TPR_2"/>
    <property type="match status" value="1"/>
</dbReference>
<keyword evidence="2 3" id="KW-0802">TPR repeat</keyword>
<evidence type="ECO:0000313" key="5">
    <source>
        <dbReference type="Proteomes" id="UP000694419"/>
    </source>
</evidence>
<dbReference type="PANTHER" id="PTHR47678">
    <property type="entry name" value="TETRATRICOPEPTIDE REPEAT PROTEIN 31"/>
    <property type="match status" value="1"/>
</dbReference>
<dbReference type="Pfam" id="PF13432">
    <property type="entry name" value="TPR_16"/>
    <property type="match status" value="1"/>
</dbReference>
<evidence type="ECO:0000313" key="4">
    <source>
        <dbReference type="Ensembl" id="ENSCPGP00000022202.1"/>
    </source>
</evidence>
<dbReference type="InterPro" id="IPR019734">
    <property type="entry name" value="TPR_rpt"/>
</dbReference>
<keyword evidence="5" id="KW-1185">Reference proteome</keyword>
<dbReference type="SMART" id="SM00028">
    <property type="entry name" value="TPR"/>
    <property type="match status" value="3"/>
</dbReference>
<dbReference type="AlphaFoldDB" id="A0A8C3KHF3"/>
<feature type="repeat" description="TPR" evidence="3">
    <location>
        <begin position="23"/>
        <end position="56"/>
    </location>
</feature>
<dbReference type="SUPFAM" id="SSF48452">
    <property type="entry name" value="TPR-like"/>
    <property type="match status" value="1"/>
</dbReference>
<feature type="repeat" description="TPR" evidence="3">
    <location>
        <begin position="91"/>
        <end position="124"/>
    </location>
</feature>
<name>A0A8C3KHF3_9CHAR</name>